<organism evidence="2">
    <name type="scientific">marine sediment metagenome</name>
    <dbReference type="NCBI Taxonomy" id="412755"/>
    <lineage>
        <taxon>unclassified sequences</taxon>
        <taxon>metagenomes</taxon>
        <taxon>ecological metagenomes</taxon>
    </lineage>
</organism>
<proteinExistence type="predicted"/>
<protein>
    <recommendedName>
        <fullName evidence="3">Dockerin domain-containing protein</fullName>
    </recommendedName>
</protein>
<sequence>GGPIKQAQSDGQCNVNYKPNYLSVMNYTFQMPTTRDGQATGRPLDYSRWELPPIGITTCASAIVGYLNESGLDEGCGIDNNNPPASPSGFSAWNTAYTYVLSGRCPFQVTSATGSIDWDKDSTIGSNVSANINDPGNCTDTEREPLNGYVDWDDLLYNIAKTAGYADGMPHGPVVPETGPPGDSDGDGVMDALDDAPGVASADFSDTALGGNTLGQIVSGAVSITDADNPDDGVLLFASEAARVSMCSDFVTIDLEEADPDITNNTDENHPVVVSTDNDYDDDTVINSADNCPLDDNPDQTDTDGDGDGDADDDDDDNDSFNGTTVATQNPGPAAAACPGGSMPIWADCIESYLGTTINDNCTGSPGAGGDAWPVDINQSGTVTGGDVFAIFPFWLTSVARYDLDATGTVSGGDVFAIFPWWLASCN</sequence>
<evidence type="ECO:0008006" key="3">
    <source>
        <dbReference type="Google" id="ProtNLM"/>
    </source>
</evidence>
<reference evidence="2" key="1">
    <citation type="journal article" date="2015" name="Nature">
        <title>Complex archaea that bridge the gap between prokaryotes and eukaryotes.</title>
        <authorList>
            <person name="Spang A."/>
            <person name="Saw J.H."/>
            <person name="Jorgensen S.L."/>
            <person name="Zaremba-Niedzwiedzka K."/>
            <person name="Martijn J."/>
            <person name="Lind A.E."/>
            <person name="van Eijk R."/>
            <person name="Schleper C."/>
            <person name="Guy L."/>
            <person name="Ettema T.J."/>
        </authorList>
    </citation>
    <scope>NUCLEOTIDE SEQUENCE</scope>
</reference>
<feature type="compositionally biased region" description="Acidic residues" evidence="1">
    <location>
        <begin position="296"/>
        <end position="319"/>
    </location>
</feature>
<dbReference type="EMBL" id="LAZR01034475">
    <property type="protein sequence ID" value="KKL45207.1"/>
    <property type="molecule type" value="Genomic_DNA"/>
</dbReference>
<dbReference type="GO" id="GO:0005509">
    <property type="term" value="F:calcium ion binding"/>
    <property type="evidence" value="ECO:0007669"/>
    <property type="project" value="InterPro"/>
</dbReference>
<dbReference type="AlphaFoldDB" id="A0A0F9F2A4"/>
<dbReference type="Gene3D" id="4.10.1080.10">
    <property type="entry name" value="TSP type-3 repeat"/>
    <property type="match status" value="1"/>
</dbReference>
<dbReference type="InterPro" id="IPR028974">
    <property type="entry name" value="TSP_type-3_rpt"/>
</dbReference>
<name>A0A0F9F2A4_9ZZZZ</name>
<comment type="caution">
    <text evidence="2">The sequence shown here is derived from an EMBL/GenBank/DDBJ whole genome shotgun (WGS) entry which is preliminary data.</text>
</comment>
<feature type="compositionally biased region" description="Low complexity" evidence="1">
    <location>
        <begin position="320"/>
        <end position="335"/>
    </location>
</feature>
<evidence type="ECO:0000256" key="1">
    <source>
        <dbReference type="SAM" id="MobiDB-lite"/>
    </source>
</evidence>
<accession>A0A0F9F2A4</accession>
<gene>
    <name evidence="2" type="ORF">LCGC14_2357980</name>
</gene>
<feature type="non-terminal residue" evidence="2">
    <location>
        <position position="1"/>
    </location>
</feature>
<evidence type="ECO:0000313" key="2">
    <source>
        <dbReference type="EMBL" id="KKL45207.1"/>
    </source>
</evidence>
<feature type="region of interest" description="Disordered" evidence="1">
    <location>
        <begin position="260"/>
        <end position="335"/>
    </location>
</feature>